<name>A0ABW1NTD3_9ACTN</name>
<evidence type="ECO:0000313" key="6">
    <source>
        <dbReference type="EMBL" id="MFC6086536.1"/>
    </source>
</evidence>
<dbReference type="Pfam" id="PF02668">
    <property type="entry name" value="TauD"/>
    <property type="match status" value="1"/>
</dbReference>
<feature type="domain" description="TauD/TfdA-like" evidence="5">
    <location>
        <begin position="139"/>
        <end position="300"/>
    </location>
</feature>
<keyword evidence="6" id="KW-0223">Dioxygenase</keyword>
<dbReference type="GO" id="GO:0051213">
    <property type="term" value="F:dioxygenase activity"/>
    <property type="evidence" value="ECO:0007669"/>
    <property type="project" value="UniProtKB-KW"/>
</dbReference>
<dbReference type="InterPro" id="IPR014503">
    <property type="entry name" value="Clavaminate_syn-like"/>
</dbReference>
<sequence>MMSATVVGNLSVSRVSADIFQNAPSPYLEPAKARQFAVNHGCAWFDSNLIDALAKMRAGHGPAALHITGSPIQPAAGPTPGTLDPLPTIPAPDDQYSGEACLLGLAYHLGIPYGYSREHKGAAIQQVVAMPGRQGVQSSEGSDTALGFHTESSFAETRPDFLLLACRREGPVQIPTLVLDVHELLDRISSWAASALMRPIFSVRSPASFGEPSFLSTDTHVIDVKAGEAGLRLDLEGLLESKDETGKAALTELFASIASAGTPVLLSEGDILIIDNRRAAHARPAFKAIFDGQQRWLQRCLVRAEFWTCRSAMKAEGVKILAPG</sequence>
<keyword evidence="2" id="KW-0479">Metal-binding</keyword>
<evidence type="ECO:0000313" key="7">
    <source>
        <dbReference type="Proteomes" id="UP001596137"/>
    </source>
</evidence>
<proteinExistence type="inferred from homology"/>
<comment type="caution">
    <text evidence="6">The sequence shown here is derived from an EMBL/GenBank/DDBJ whole genome shotgun (WGS) entry which is preliminary data.</text>
</comment>
<evidence type="ECO:0000259" key="5">
    <source>
        <dbReference type="Pfam" id="PF02668"/>
    </source>
</evidence>
<organism evidence="6 7">
    <name type="scientific">Sphaerisporangium aureirubrum</name>
    <dbReference type="NCBI Taxonomy" id="1544736"/>
    <lineage>
        <taxon>Bacteria</taxon>
        <taxon>Bacillati</taxon>
        <taxon>Actinomycetota</taxon>
        <taxon>Actinomycetes</taxon>
        <taxon>Streptosporangiales</taxon>
        <taxon>Streptosporangiaceae</taxon>
        <taxon>Sphaerisporangium</taxon>
    </lineage>
</organism>
<protein>
    <submittedName>
        <fullName evidence="6">TauD/TfdA family dioxygenase</fullName>
    </submittedName>
</protein>
<dbReference type="Proteomes" id="UP001596137">
    <property type="component" value="Unassembled WGS sequence"/>
</dbReference>
<dbReference type="InterPro" id="IPR042098">
    <property type="entry name" value="TauD-like_sf"/>
</dbReference>
<dbReference type="RefSeq" id="WP_380761827.1">
    <property type="nucleotide sequence ID" value="NZ_JBHSRF010000091.1"/>
</dbReference>
<evidence type="ECO:0000256" key="3">
    <source>
        <dbReference type="ARBA" id="ARBA00023002"/>
    </source>
</evidence>
<keyword evidence="4" id="KW-0408">Iron</keyword>
<dbReference type="EMBL" id="JBHSRF010000091">
    <property type="protein sequence ID" value="MFC6086536.1"/>
    <property type="molecule type" value="Genomic_DNA"/>
</dbReference>
<dbReference type="SUPFAM" id="SSF51197">
    <property type="entry name" value="Clavaminate synthase-like"/>
    <property type="match status" value="1"/>
</dbReference>
<reference evidence="7" key="1">
    <citation type="journal article" date="2019" name="Int. J. Syst. Evol. Microbiol.">
        <title>The Global Catalogue of Microorganisms (GCM) 10K type strain sequencing project: providing services to taxonomists for standard genome sequencing and annotation.</title>
        <authorList>
            <consortium name="The Broad Institute Genomics Platform"/>
            <consortium name="The Broad Institute Genome Sequencing Center for Infectious Disease"/>
            <person name="Wu L."/>
            <person name="Ma J."/>
        </authorList>
    </citation>
    <scope>NUCLEOTIDE SEQUENCE [LARGE SCALE GENOMIC DNA]</scope>
    <source>
        <strain evidence="7">JCM 30346</strain>
    </source>
</reference>
<accession>A0ABW1NTD3</accession>
<evidence type="ECO:0000256" key="2">
    <source>
        <dbReference type="ARBA" id="ARBA00022723"/>
    </source>
</evidence>
<dbReference type="InterPro" id="IPR003819">
    <property type="entry name" value="TauD/TfdA-like"/>
</dbReference>
<keyword evidence="3" id="KW-0560">Oxidoreductase</keyword>
<evidence type="ECO:0000256" key="4">
    <source>
        <dbReference type="ARBA" id="ARBA00023004"/>
    </source>
</evidence>
<dbReference type="PIRSF" id="PIRSF019543">
    <property type="entry name" value="Clavaminate_syn"/>
    <property type="match status" value="1"/>
</dbReference>
<dbReference type="Gene3D" id="3.60.130.10">
    <property type="entry name" value="Clavaminate synthase-like"/>
    <property type="match status" value="1"/>
</dbReference>
<evidence type="ECO:0000256" key="1">
    <source>
        <dbReference type="ARBA" id="ARBA00008425"/>
    </source>
</evidence>
<keyword evidence="7" id="KW-1185">Reference proteome</keyword>
<gene>
    <name evidence="6" type="ORF">ACFP1K_35570</name>
</gene>
<comment type="similarity">
    <text evidence="1">Belongs to the clavaminate synthase family.</text>
</comment>